<feature type="non-terminal residue" evidence="1">
    <location>
        <position position="27"/>
    </location>
</feature>
<sequence>MVRSARARKQSSSECWYDPLSYSFNLD</sequence>
<keyword evidence="2" id="KW-1185">Reference proteome</keyword>
<comment type="caution">
    <text evidence="1">The sequence shown here is derived from an EMBL/GenBank/DDBJ whole genome shotgun (WGS) entry which is preliminary data.</text>
</comment>
<organism evidence="1 2">
    <name type="scientific">Gossypium gossypioides</name>
    <name type="common">Mexican cotton</name>
    <name type="synonym">Selera gossypioides</name>
    <dbReference type="NCBI Taxonomy" id="34282"/>
    <lineage>
        <taxon>Eukaryota</taxon>
        <taxon>Viridiplantae</taxon>
        <taxon>Streptophyta</taxon>
        <taxon>Embryophyta</taxon>
        <taxon>Tracheophyta</taxon>
        <taxon>Spermatophyta</taxon>
        <taxon>Magnoliopsida</taxon>
        <taxon>eudicotyledons</taxon>
        <taxon>Gunneridae</taxon>
        <taxon>Pentapetalae</taxon>
        <taxon>rosids</taxon>
        <taxon>malvids</taxon>
        <taxon>Malvales</taxon>
        <taxon>Malvaceae</taxon>
        <taxon>Malvoideae</taxon>
        <taxon>Gossypium</taxon>
    </lineage>
</organism>
<accession>A0A7J9BR51</accession>
<protein>
    <submittedName>
        <fullName evidence="1">Uncharacterized protein</fullName>
    </submittedName>
</protein>
<dbReference type="Proteomes" id="UP000593579">
    <property type="component" value="Unassembled WGS sequence"/>
</dbReference>
<dbReference type="EMBL" id="JABEZY010000005">
    <property type="protein sequence ID" value="MBA0738650.1"/>
    <property type="molecule type" value="Genomic_DNA"/>
</dbReference>
<reference evidence="1 2" key="1">
    <citation type="journal article" date="2019" name="Genome Biol. Evol.">
        <title>Insights into the evolution of the New World diploid cottons (Gossypium, subgenus Houzingenia) based on genome sequencing.</title>
        <authorList>
            <person name="Grover C.E."/>
            <person name="Arick M.A. 2nd"/>
            <person name="Thrash A."/>
            <person name="Conover J.L."/>
            <person name="Sanders W.S."/>
            <person name="Peterson D.G."/>
            <person name="Frelichowski J.E."/>
            <person name="Scheffler J.A."/>
            <person name="Scheffler B.E."/>
            <person name="Wendel J.F."/>
        </authorList>
    </citation>
    <scope>NUCLEOTIDE SEQUENCE [LARGE SCALE GENOMIC DNA]</scope>
    <source>
        <strain evidence="1">5</strain>
        <tissue evidence="1">Leaf</tissue>
    </source>
</reference>
<dbReference type="AlphaFoldDB" id="A0A7J9BR51"/>
<evidence type="ECO:0000313" key="2">
    <source>
        <dbReference type="Proteomes" id="UP000593579"/>
    </source>
</evidence>
<gene>
    <name evidence="1" type="ORF">Gogos_011981</name>
</gene>
<proteinExistence type="predicted"/>
<name>A0A7J9BR51_GOSGO</name>
<evidence type="ECO:0000313" key="1">
    <source>
        <dbReference type="EMBL" id="MBA0738650.1"/>
    </source>
</evidence>